<protein>
    <submittedName>
        <fullName evidence="3">DUF5641 domain-containing protein</fullName>
    </submittedName>
</protein>
<reference evidence="3" key="2">
    <citation type="submission" date="2016-11" db="UniProtKB">
        <authorList>
            <consortium name="WormBaseParasite"/>
        </authorList>
    </citation>
    <scope>IDENTIFICATION</scope>
</reference>
<evidence type="ECO:0000259" key="1">
    <source>
        <dbReference type="Pfam" id="PF18701"/>
    </source>
</evidence>
<organism evidence="2 3">
    <name type="scientific">Loa loa</name>
    <name type="common">Eye worm</name>
    <name type="synonym">Filaria loa</name>
    <dbReference type="NCBI Taxonomy" id="7209"/>
    <lineage>
        <taxon>Eukaryota</taxon>
        <taxon>Metazoa</taxon>
        <taxon>Ecdysozoa</taxon>
        <taxon>Nematoda</taxon>
        <taxon>Chromadorea</taxon>
        <taxon>Rhabditida</taxon>
        <taxon>Spirurina</taxon>
        <taxon>Spiruromorpha</taxon>
        <taxon>Filarioidea</taxon>
        <taxon>Onchocercidae</taxon>
        <taxon>Loa</taxon>
    </lineage>
</organism>
<evidence type="ECO:0000313" key="2">
    <source>
        <dbReference type="Proteomes" id="UP000095285"/>
    </source>
</evidence>
<sequence length="149" mass="17413">MIRENVTLRAPWSGGMYELVALTKRAMRKAIRRKLLWEKEFMTLYVEIDKLITENRSPRIGEIVLLDEHETPRDFWKLAETKELRKGKDGVTRAAVIKTPHSKHLTKSTNMLYLLEVNTEFDIEREAKKKKKKAENAEEAIALRTSANF</sequence>
<dbReference type="WBParaSite" id="EN70_11248">
    <property type="protein sequence ID" value="EN70_11248"/>
    <property type="gene ID" value="EN70_11248"/>
</dbReference>
<proteinExistence type="predicted"/>
<reference evidence="2" key="1">
    <citation type="submission" date="2012-04" db="EMBL/GenBank/DDBJ databases">
        <title>The Genome Sequence of Loa loa.</title>
        <authorList>
            <consortium name="The Broad Institute Genome Sequencing Platform"/>
            <consortium name="Broad Institute Genome Sequencing Center for Infectious Disease"/>
            <person name="Nutman T.B."/>
            <person name="Fink D.L."/>
            <person name="Russ C."/>
            <person name="Young S."/>
            <person name="Zeng Q."/>
            <person name="Gargeya S."/>
            <person name="Alvarado L."/>
            <person name="Berlin A."/>
            <person name="Chapman S.B."/>
            <person name="Chen Z."/>
            <person name="Freedman E."/>
            <person name="Gellesch M."/>
            <person name="Goldberg J."/>
            <person name="Griggs A."/>
            <person name="Gujja S."/>
            <person name="Heilman E.R."/>
            <person name="Heiman D."/>
            <person name="Howarth C."/>
            <person name="Mehta T."/>
            <person name="Neiman D."/>
            <person name="Pearson M."/>
            <person name="Roberts A."/>
            <person name="Saif S."/>
            <person name="Shea T."/>
            <person name="Shenoy N."/>
            <person name="Sisk P."/>
            <person name="Stolte C."/>
            <person name="Sykes S."/>
            <person name="White J."/>
            <person name="Yandava C."/>
            <person name="Haas B."/>
            <person name="Henn M.R."/>
            <person name="Nusbaum C."/>
            <person name="Birren B."/>
        </authorList>
    </citation>
    <scope>NUCLEOTIDE SEQUENCE [LARGE SCALE GENOMIC DNA]</scope>
</reference>
<dbReference type="Proteomes" id="UP000095285">
    <property type="component" value="Unassembled WGS sequence"/>
</dbReference>
<feature type="domain" description="DUF5641" evidence="1">
    <location>
        <begin position="36"/>
        <end position="112"/>
    </location>
</feature>
<accession>A0A1I7V9C8</accession>
<evidence type="ECO:0000313" key="3">
    <source>
        <dbReference type="WBParaSite" id="EN70_11248"/>
    </source>
</evidence>
<dbReference type="AlphaFoldDB" id="A0A1I7V9C8"/>
<dbReference type="InterPro" id="IPR040676">
    <property type="entry name" value="DUF5641"/>
</dbReference>
<keyword evidence="2" id="KW-1185">Reference proteome</keyword>
<name>A0A1I7V9C8_LOALO</name>
<dbReference type="Pfam" id="PF18701">
    <property type="entry name" value="DUF5641"/>
    <property type="match status" value="1"/>
</dbReference>